<accession>A0A9P5U1P2</accession>
<keyword evidence="1" id="KW-0472">Membrane</keyword>
<sequence>MPFTSTLGITLLGILVACVLFGLFTAQVYIYHKNFPNESRWIRFGLVDGMWLIELGHTMCLFHLVYYYAIVQFGVPNAIMTSAPPSFAVSIFFHGAVAVLAQGYFTYRIARFTGPPYYIPVICLFLMTCQLSLDMVVGVKAAIIAGKSVEMYLTSTKWLILAPLVLRAVVDIIISVTLVYCLLYQRSASAFKK</sequence>
<dbReference type="EMBL" id="JADNRY010000155">
    <property type="protein sequence ID" value="KAF9063076.1"/>
    <property type="molecule type" value="Genomic_DNA"/>
</dbReference>
<organism evidence="2 3">
    <name type="scientific">Rhodocollybia butyracea</name>
    <dbReference type="NCBI Taxonomy" id="206335"/>
    <lineage>
        <taxon>Eukaryota</taxon>
        <taxon>Fungi</taxon>
        <taxon>Dikarya</taxon>
        <taxon>Basidiomycota</taxon>
        <taxon>Agaricomycotina</taxon>
        <taxon>Agaricomycetes</taxon>
        <taxon>Agaricomycetidae</taxon>
        <taxon>Agaricales</taxon>
        <taxon>Marasmiineae</taxon>
        <taxon>Omphalotaceae</taxon>
        <taxon>Rhodocollybia</taxon>
    </lineage>
</organism>
<dbReference type="Proteomes" id="UP000772434">
    <property type="component" value="Unassembled WGS sequence"/>
</dbReference>
<keyword evidence="1" id="KW-1133">Transmembrane helix</keyword>
<feature type="transmembrane region" description="Helical" evidence="1">
    <location>
        <begin position="6"/>
        <end position="30"/>
    </location>
</feature>
<keyword evidence="3" id="KW-1185">Reference proteome</keyword>
<feature type="transmembrane region" description="Helical" evidence="1">
    <location>
        <begin position="87"/>
        <end position="105"/>
    </location>
</feature>
<keyword evidence="1" id="KW-0812">Transmembrane</keyword>
<dbReference type="PANTHER" id="PTHR40465:SF1">
    <property type="entry name" value="DUF6534 DOMAIN-CONTAINING PROTEIN"/>
    <property type="match status" value="1"/>
</dbReference>
<evidence type="ECO:0000313" key="3">
    <source>
        <dbReference type="Proteomes" id="UP000772434"/>
    </source>
</evidence>
<dbReference type="OrthoDB" id="2535105at2759"/>
<comment type="caution">
    <text evidence="2">The sequence shown here is derived from an EMBL/GenBank/DDBJ whole genome shotgun (WGS) entry which is preliminary data.</text>
</comment>
<reference evidence="2" key="1">
    <citation type="submission" date="2020-11" db="EMBL/GenBank/DDBJ databases">
        <authorList>
            <consortium name="DOE Joint Genome Institute"/>
            <person name="Ahrendt S."/>
            <person name="Riley R."/>
            <person name="Andreopoulos W."/>
            <person name="Labutti K."/>
            <person name="Pangilinan J."/>
            <person name="Ruiz-Duenas F.J."/>
            <person name="Barrasa J.M."/>
            <person name="Sanchez-Garcia M."/>
            <person name="Camarero S."/>
            <person name="Miyauchi S."/>
            <person name="Serrano A."/>
            <person name="Linde D."/>
            <person name="Babiker R."/>
            <person name="Drula E."/>
            <person name="Ayuso-Fernandez I."/>
            <person name="Pacheco R."/>
            <person name="Padilla G."/>
            <person name="Ferreira P."/>
            <person name="Barriuso J."/>
            <person name="Kellner H."/>
            <person name="Castanera R."/>
            <person name="Alfaro M."/>
            <person name="Ramirez L."/>
            <person name="Pisabarro A.G."/>
            <person name="Kuo A."/>
            <person name="Tritt A."/>
            <person name="Lipzen A."/>
            <person name="He G."/>
            <person name="Yan M."/>
            <person name="Ng V."/>
            <person name="Cullen D."/>
            <person name="Martin F."/>
            <person name="Rosso M.-N."/>
            <person name="Henrissat B."/>
            <person name="Hibbett D."/>
            <person name="Martinez A.T."/>
            <person name="Grigoriev I.V."/>
        </authorList>
    </citation>
    <scope>NUCLEOTIDE SEQUENCE</scope>
    <source>
        <strain evidence="2">AH 40177</strain>
    </source>
</reference>
<dbReference type="PANTHER" id="PTHR40465">
    <property type="entry name" value="CHROMOSOME 1, WHOLE GENOME SHOTGUN SEQUENCE"/>
    <property type="match status" value="1"/>
</dbReference>
<evidence type="ECO:0000256" key="1">
    <source>
        <dbReference type="SAM" id="Phobius"/>
    </source>
</evidence>
<feature type="transmembrane region" description="Helical" evidence="1">
    <location>
        <begin position="51"/>
        <end position="75"/>
    </location>
</feature>
<protein>
    <submittedName>
        <fullName evidence="2">Uncharacterized protein</fullName>
    </submittedName>
</protein>
<feature type="transmembrane region" description="Helical" evidence="1">
    <location>
        <begin position="158"/>
        <end position="183"/>
    </location>
</feature>
<gene>
    <name evidence="2" type="ORF">BDP27DRAFT_254746</name>
</gene>
<proteinExistence type="predicted"/>
<evidence type="ECO:0000313" key="2">
    <source>
        <dbReference type="EMBL" id="KAF9063076.1"/>
    </source>
</evidence>
<dbReference type="AlphaFoldDB" id="A0A9P5U1P2"/>
<name>A0A9P5U1P2_9AGAR</name>
<feature type="transmembrane region" description="Helical" evidence="1">
    <location>
        <begin position="117"/>
        <end position="146"/>
    </location>
</feature>